<feature type="domain" description="Glycosyltransferase 2-like" evidence="1">
    <location>
        <begin position="8"/>
        <end position="110"/>
    </location>
</feature>
<sequence length="292" mass="33539">MNDMELLCIFTPTYERAFCLPNLFESLKQQKALNFRWLIVDDGSTDNTEEVVESFMAASPFPIEYIKQENGGKQRAHNTGVAHCENELFFCVDSDDVLPPHVTEEIERQWSDAASDRRIAGLVGLCGGRDGKPLGTSMPKGVSTLTFWDLYYKYGHKGDSAPIYRTEILKQFPFDVEPGEKFIAEPYVYHQIDQHYCLRVVDKILMTREYLSDGYTSNVRKVTKENPIGYKKLKLMYIRYSDTLYLQFYNSILYQVGCILSNTKHGSAASPHRFVTALAWLPAYILVKTVYR</sequence>
<reference evidence="2 3" key="1">
    <citation type="submission" date="2012-08" db="EMBL/GenBank/DDBJ databases">
        <title>The Genome Sequence of Slackia piriformis YIT 12062.</title>
        <authorList>
            <consortium name="The Broad Institute Genome Sequencing Platform"/>
            <person name="Earl A."/>
            <person name="Ward D."/>
            <person name="Feldgarden M."/>
            <person name="Gevers D."/>
            <person name="Morotomi M."/>
            <person name="Walker B."/>
            <person name="Young S.K."/>
            <person name="Zeng Q."/>
            <person name="Gargeya S."/>
            <person name="Fitzgerald M."/>
            <person name="Haas B."/>
            <person name="Abouelleil A."/>
            <person name="Alvarado L."/>
            <person name="Arachchi H.M."/>
            <person name="Berlin A.M."/>
            <person name="Chapman S.B."/>
            <person name="Goldberg J."/>
            <person name="Griggs A."/>
            <person name="Gujja S."/>
            <person name="Hansen M."/>
            <person name="Howarth C."/>
            <person name="Imamovic A."/>
            <person name="Larimer J."/>
            <person name="McCowen C."/>
            <person name="Montmayeur A."/>
            <person name="Murphy C."/>
            <person name="Neiman D."/>
            <person name="Pearson M."/>
            <person name="Priest M."/>
            <person name="Roberts A."/>
            <person name="Saif S."/>
            <person name="Shea T."/>
            <person name="Sisk P."/>
            <person name="Sykes S."/>
            <person name="Wortman J."/>
            <person name="Nusbaum C."/>
            <person name="Birren B."/>
        </authorList>
    </citation>
    <scope>NUCLEOTIDE SEQUENCE [LARGE SCALE GENOMIC DNA]</scope>
    <source>
        <strain evidence="2 3">YIT 12062</strain>
    </source>
</reference>
<dbReference type="InterPro" id="IPR029044">
    <property type="entry name" value="Nucleotide-diphossugar_trans"/>
</dbReference>
<evidence type="ECO:0000313" key="2">
    <source>
        <dbReference type="EMBL" id="EJZ83412.1"/>
    </source>
</evidence>
<name>K0YIL3_9ACTN</name>
<dbReference type="PANTHER" id="PTHR22916">
    <property type="entry name" value="GLYCOSYLTRANSFERASE"/>
    <property type="match status" value="1"/>
</dbReference>
<dbReference type="HOGENOM" id="CLU_074336_0_0_11"/>
<proteinExistence type="predicted"/>
<keyword evidence="3" id="KW-1185">Reference proteome</keyword>
<dbReference type="EMBL" id="ADMD01000007">
    <property type="protein sequence ID" value="EJZ83412.1"/>
    <property type="molecule type" value="Genomic_DNA"/>
</dbReference>
<dbReference type="eggNOG" id="COG0463">
    <property type="taxonomic scope" value="Bacteria"/>
</dbReference>
<dbReference type="InParanoid" id="K0YIL3"/>
<evidence type="ECO:0000313" key="3">
    <source>
        <dbReference type="Proteomes" id="UP000006069"/>
    </source>
</evidence>
<dbReference type="PANTHER" id="PTHR22916:SF64">
    <property type="entry name" value="TRANSFERASE, PUTATIVE-RELATED"/>
    <property type="match status" value="1"/>
</dbReference>
<dbReference type="Pfam" id="PF00535">
    <property type="entry name" value="Glycos_transf_2"/>
    <property type="match status" value="1"/>
</dbReference>
<dbReference type="CDD" id="cd00761">
    <property type="entry name" value="Glyco_tranf_GTA_type"/>
    <property type="match status" value="1"/>
</dbReference>
<accession>K0YIL3</accession>
<dbReference type="SUPFAM" id="SSF53448">
    <property type="entry name" value="Nucleotide-diphospho-sugar transferases"/>
    <property type="match status" value="1"/>
</dbReference>
<protein>
    <recommendedName>
        <fullName evidence="1">Glycosyltransferase 2-like domain-containing protein</fullName>
    </recommendedName>
</protein>
<comment type="caution">
    <text evidence="2">The sequence shown here is derived from an EMBL/GenBank/DDBJ whole genome shotgun (WGS) entry which is preliminary data.</text>
</comment>
<dbReference type="InterPro" id="IPR001173">
    <property type="entry name" value="Glyco_trans_2-like"/>
</dbReference>
<dbReference type="Proteomes" id="UP000006069">
    <property type="component" value="Unassembled WGS sequence"/>
</dbReference>
<dbReference type="AlphaFoldDB" id="K0YIL3"/>
<dbReference type="Gene3D" id="3.90.550.10">
    <property type="entry name" value="Spore Coat Polysaccharide Biosynthesis Protein SpsA, Chain A"/>
    <property type="match status" value="1"/>
</dbReference>
<dbReference type="OrthoDB" id="3192791at2"/>
<evidence type="ECO:0000259" key="1">
    <source>
        <dbReference type="Pfam" id="PF00535"/>
    </source>
</evidence>
<organism evidence="2 3">
    <name type="scientific">Slackia piriformis YIT 12062</name>
    <dbReference type="NCBI Taxonomy" id="742818"/>
    <lineage>
        <taxon>Bacteria</taxon>
        <taxon>Bacillati</taxon>
        <taxon>Actinomycetota</taxon>
        <taxon>Coriobacteriia</taxon>
        <taxon>Eggerthellales</taxon>
        <taxon>Eggerthellaceae</taxon>
        <taxon>Slackia</taxon>
    </lineage>
</organism>
<gene>
    <name evidence="2" type="ORF">HMPREF9451_00917</name>
</gene>
<dbReference type="PATRIC" id="fig|742818.3.peg.969"/>
<dbReference type="RefSeq" id="WP_009139131.1">
    <property type="nucleotide sequence ID" value="NZ_JH815198.1"/>
</dbReference>